<feature type="binding site" evidence="7">
    <location>
        <position position="305"/>
    </location>
    <ligand>
        <name>phosphoenolpyruvate</name>
        <dbReference type="ChEBI" id="CHEBI:58702"/>
    </ligand>
</feature>
<keyword evidence="5 7" id="KW-0057">Aromatic amino acid biosynthesis</keyword>
<keyword evidence="4 7" id="KW-0808">Transferase</keyword>
<dbReference type="GO" id="GO:0005737">
    <property type="term" value="C:cytoplasm"/>
    <property type="evidence" value="ECO:0007669"/>
    <property type="project" value="UniProtKB-SubCell"/>
</dbReference>
<comment type="catalytic activity">
    <reaction evidence="6">
        <text>3-phosphoshikimate + phosphoenolpyruvate = 5-O-(1-carboxyvinyl)-3-phosphoshikimate + phosphate</text>
        <dbReference type="Rhea" id="RHEA:21256"/>
        <dbReference type="ChEBI" id="CHEBI:43474"/>
        <dbReference type="ChEBI" id="CHEBI:57701"/>
        <dbReference type="ChEBI" id="CHEBI:58702"/>
        <dbReference type="ChEBI" id="CHEBI:145989"/>
        <dbReference type="EC" id="2.5.1.19"/>
    </reaction>
    <physiologicalReaction direction="left-to-right" evidence="6">
        <dbReference type="Rhea" id="RHEA:21257"/>
    </physiologicalReaction>
</comment>
<dbReference type="HAMAP" id="MF_00210">
    <property type="entry name" value="EPSP_synth"/>
    <property type="match status" value="1"/>
</dbReference>
<dbReference type="InterPro" id="IPR013792">
    <property type="entry name" value="RNA3'P_cycl/enolpyr_Trfase_a/b"/>
</dbReference>
<dbReference type="EC" id="2.5.1.19" evidence="7"/>
<evidence type="ECO:0000256" key="1">
    <source>
        <dbReference type="ARBA" id="ARBA00004811"/>
    </source>
</evidence>
<feature type="binding site" evidence="7">
    <location>
        <position position="61"/>
    </location>
    <ligand>
        <name>phosphoenolpyruvate</name>
        <dbReference type="ChEBI" id="CHEBI:58702"/>
    </ligand>
</feature>
<dbReference type="STRING" id="1776384.GCA_900086585_02607"/>
<dbReference type="PANTHER" id="PTHR21090:SF5">
    <property type="entry name" value="PENTAFUNCTIONAL AROM POLYPEPTIDE"/>
    <property type="match status" value="1"/>
</dbReference>
<keyword evidence="3 7" id="KW-0028">Amino-acid biosynthesis</keyword>
<evidence type="ECO:0000313" key="10">
    <source>
        <dbReference type="Proteomes" id="UP000284841"/>
    </source>
</evidence>
<feature type="binding site" evidence="7">
    <location>
        <position position="15"/>
    </location>
    <ligand>
        <name>3-phosphoshikimate</name>
        <dbReference type="ChEBI" id="CHEBI:145989"/>
    </ligand>
</feature>
<organism evidence="9 10">
    <name type="scientific">Emergencia timonensis</name>
    <dbReference type="NCBI Taxonomy" id="1776384"/>
    <lineage>
        <taxon>Bacteria</taxon>
        <taxon>Bacillati</taxon>
        <taxon>Bacillota</taxon>
        <taxon>Clostridia</taxon>
        <taxon>Peptostreptococcales</taxon>
        <taxon>Anaerovoracaceae</taxon>
        <taxon>Emergencia</taxon>
    </lineage>
</organism>
<feature type="binding site" evidence="7">
    <location>
        <position position="89"/>
    </location>
    <ligand>
        <name>phosphoenolpyruvate</name>
        <dbReference type="ChEBI" id="CHEBI:58702"/>
    </ligand>
</feature>
<comment type="subcellular location">
    <subcellularLocation>
        <location evidence="7">Cytoplasm</location>
    </subcellularLocation>
</comment>
<evidence type="ECO:0000256" key="5">
    <source>
        <dbReference type="ARBA" id="ARBA00023141"/>
    </source>
</evidence>
<dbReference type="GO" id="GO:0008652">
    <property type="term" value="P:amino acid biosynthetic process"/>
    <property type="evidence" value="ECO:0007669"/>
    <property type="project" value="UniProtKB-KW"/>
</dbReference>
<comment type="caution">
    <text evidence="7">Lacks conserved residue(s) required for the propagation of feature annotation.</text>
</comment>
<evidence type="ECO:0000256" key="2">
    <source>
        <dbReference type="ARBA" id="ARBA00009948"/>
    </source>
</evidence>
<gene>
    <name evidence="7 9" type="primary">aroA</name>
    <name evidence="9" type="ORF">DW099_01640</name>
</gene>
<keyword evidence="10" id="KW-1185">Reference proteome</keyword>
<comment type="pathway">
    <text evidence="1 7">Metabolic intermediate biosynthesis; chorismate biosynthesis; chorismate from D-erythrose 4-phosphate and phosphoenolpyruvate: step 6/7.</text>
</comment>
<dbReference type="Gene3D" id="3.65.10.10">
    <property type="entry name" value="Enolpyruvate transferase domain"/>
    <property type="match status" value="2"/>
</dbReference>
<dbReference type="GO" id="GO:0009423">
    <property type="term" value="P:chorismate biosynthetic process"/>
    <property type="evidence" value="ECO:0007669"/>
    <property type="project" value="UniProtKB-UniRule"/>
</dbReference>
<sequence>MRKIDIIPSKSDAHRALICAALSTKPCQVICQAESKDIAATRKCLEAVKDGREEMYCGESGSTLRFLLPVMGALGHKASFYPEGRLPERPLSPLYEELIAHGCRLSPQGSVPFTIEGQLTSGTYHIPGDVSSQYISGLLFALPVLAGDSRIVVKGVLQSKSYVDMTVKVLMDFGIEIIETAEGYLVPGGQAYQGPENYQVEGDWSNGCFWLAAGALLPEGIRVKGLNPHSLQGDKQILEILAQFGAVVNIEEEGITVKKGELNGIRIDARQIPDMVPALAVVAAAATGKTEIVNAERLRIKESDRLKTVAENLKALGADIEELAAGLVIRGSGALSGGQADSYNDHRIAMMAGIASILCTETVTLKGADAVNKSYPGFWADLEALELADKIERV</sequence>
<dbReference type="PIRSF" id="PIRSF000505">
    <property type="entry name" value="EPSPS"/>
    <property type="match status" value="1"/>
</dbReference>
<feature type="binding site" evidence="7">
    <location>
        <position position="274"/>
    </location>
    <ligand>
        <name>3-phosphoshikimate</name>
        <dbReference type="ChEBI" id="CHEBI:145989"/>
    </ligand>
</feature>
<comment type="caution">
    <text evidence="9">The sequence shown here is derived from an EMBL/GenBank/DDBJ whole genome shotgun (WGS) entry which is preliminary data.</text>
</comment>
<dbReference type="InterPro" id="IPR023193">
    <property type="entry name" value="EPSP_synthase_CS"/>
</dbReference>
<dbReference type="Pfam" id="PF00275">
    <property type="entry name" value="EPSP_synthase"/>
    <property type="match status" value="1"/>
</dbReference>
<dbReference type="AlphaFoldDB" id="A0A415E6F8"/>
<evidence type="ECO:0000313" key="9">
    <source>
        <dbReference type="EMBL" id="RHJ89304.1"/>
    </source>
</evidence>
<feature type="binding site" evidence="7">
    <location>
        <position position="10"/>
    </location>
    <ligand>
        <name>3-phosphoshikimate</name>
        <dbReference type="ChEBI" id="CHEBI:145989"/>
    </ligand>
</feature>
<dbReference type="NCBIfam" id="TIGR01356">
    <property type="entry name" value="aroA"/>
    <property type="match status" value="1"/>
</dbReference>
<dbReference type="InterPro" id="IPR006264">
    <property type="entry name" value="EPSP_synthase"/>
</dbReference>
<feature type="binding site" evidence="7">
    <location>
        <position position="132"/>
    </location>
    <ligand>
        <name>3-phosphoshikimate</name>
        <dbReference type="ChEBI" id="CHEBI:145989"/>
    </ligand>
</feature>
<feature type="binding site" evidence="7">
    <location>
        <position position="159"/>
    </location>
    <ligand>
        <name>3-phosphoshikimate</name>
        <dbReference type="ChEBI" id="CHEBI:145989"/>
    </ligand>
</feature>
<dbReference type="EMBL" id="QRMS01000001">
    <property type="protein sequence ID" value="RHJ89304.1"/>
    <property type="molecule type" value="Genomic_DNA"/>
</dbReference>
<feature type="binding site" evidence="7">
    <location>
        <position position="10"/>
    </location>
    <ligand>
        <name>phosphoenolpyruvate</name>
        <dbReference type="ChEBI" id="CHEBI:58702"/>
    </ligand>
</feature>
<dbReference type="PANTHER" id="PTHR21090">
    <property type="entry name" value="AROM/DEHYDROQUINATE SYNTHASE"/>
    <property type="match status" value="1"/>
</dbReference>
<comment type="function">
    <text evidence="7">Catalyzes the transfer of the enolpyruvyl moiety of phosphoenolpyruvate (PEP) to the 5-hydroxyl of shikimate-3-phosphate (S3P) to produce enolpyruvyl shikimate-3-phosphate and inorganic phosphate.</text>
</comment>
<dbReference type="SUPFAM" id="SSF55205">
    <property type="entry name" value="EPT/RTPC-like"/>
    <property type="match status" value="1"/>
</dbReference>
<evidence type="ECO:0000256" key="3">
    <source>
        <dbReference type="ARBA" id="ARBA00022605"/>
    </source>
</evidence>
<evidence type="ECO:0000256" key="7">
    <source>
        <dbReference type="HAMAP-Rule" id="MF_00210"/>
    </source>
</evidence>
<feature type="binding site" evidence="7">
    <location>
        <position position="301"/>
    </location>
    <ligand>
        <name>3-phosphoshikimate</name>
        <dbReference type="ChEBI" id="CHEBI:145989"/>
    </ligand>
</feature>
<reference evidence="9 10" key="1">
    <citation type="submission" date="2018-08" db="EMBL/GenBank/DDBJ databases">
        <title>A genome reference for cultivated species of the human gut microbiota.</title>
        <authorList>
            <person name="Zou Y."/>
            <person name="Xue W."/>
            <person name="Luo G."/>
        </authorList>
    </citation>
    <scope>NUCLEOTIDE SEQUENCE [LARGE SCALE GENOMIC DNA]</scope>
    <source>
        <strain evidence="9 10">AM07-24</strain>
    </source>
</reference>
<dbReference type="OrthoDB" id="9809920at2"/>
<feature type="binding site" evidence="7">
    <location>
        <position position="133"/>
    </location>
    <ligand>
        <name>3-phosphoshikimate</name>
        <dbReference type="ChEBI" id="CHEBI:145989"/>
    </ligand>
</feature>
<feature type="binding site" evidence="7">
    <location>
        <position position="11"/>
    </location>
    <ligand>
        <name>3-phosphoshikimate</name>
        <dbReference type="ChEBI" id="CHEBI:145989"/>
    </ligand>
</feature>
<feature type="domain" description="Enolpyruvate transferase" evidence="8">
    <location>
        <begin position="54"/>
        <end position="382"/>
    </location>
</feature>
<evidence type="ECO:0000256" key="6">
    <source>
        <dbReference type="ARBA" id="ARBA00044633"/>
    </source>
</evidence>
<name>A0A415E6F8_9FIRM</name>
<comment type="subunit">
    <text evidence="7">Monomer.</text>
</comment>
<comment type="similarity">
    <text evidence="2 7">Belongs to the EPSP synthase family.</text>
</comment>
<dbReference type="InterPro" id="IPR001986">
    <property type="entry name" value="Enolpyruvate_Tfrase_dom"/>
</dbReference>
<feature type="active site" description="Proton acceptor" evidence="7">
    <location>
        <position position="274"/>
    </location>
</feature>
<dbReference type="GO" id="GO:0003866">
    <property type="term" value="F:3-phosphoshikimate 1-carboxyvinyltransferase activity"/>
    <property type="evidence" value="ECO:0007669"/>
    <property type="project" value="UniProtKB-UniRule"/>
</dbReference>
<accession>A0A415E6F8</accession>
<feature type="binding site" evidence="7">
    <location>
        <position position="347"/>
    </location>
    <ligand>
        <name>phosphoenolpyruvate</name>
        <dbReference type="ChEBI" id="CHEBI:58702"/>
    </ligand>
</feature>
<feature type="binding site" evidence="7">
    <location>
        <position position="131"/>
    </location>
    <ligand>
        <name>3-phosphoshikimate</name>
        <dbReference type="ChEBI" id="CHEBI:145989"/>
    </ligand>
</feature>
<evidence type="ECO:0000256" key="4">
    <source>
        <dbReference type="ARBA" id="ARBA00022679"/>
    </source>
</evidence>
<dbReference type="RefSeq" id="WP_118333402.1">
    <property type="nucleotide sequence ID" value="NZ_AP025567.1"/>
</dbReference>
<dbReference type="UniPathway" id="UPA00053">
    <property type="reaction ID" value="UER00089"/>
</dbReference>
<evidence type="ECO:0000259" key="8">
    <source>
        <dbReference type="Pfam" id="PF00275"/>
    </source>
</evidence>
<dbReference type="GO" id="GO:0009073">
    <property type="term" value="P:aromatic amino acid family biosynthetic process"/>
    <property type="evidence" value="ECO:0007669"/>
    <property type="project" value="UniProtKB-KW"/>
</dbReference>
<dbReference type="CDD" id="cd01556">
    <property type="entry name" value="EPSP_synthase"/>
    <property type="match status" value="1"/>
</dbReference>
<feature type="binding site" evidence="7">
    <location>
        <position position="373"/>
    </location>
    <ligand>
        <name>phosphoenolpyruvate</name>
        <dbReference type="ChEBI" id="CHEBI:58702"/>
    </ligand>
</feature>
<feature type="binding site" evidence="7">
    <location>
        <position position="133"/>
    </location>
    <ligand>
        <name>phosphoenolpyruvate</name>
        <dbReference type="ChEBI" id="CHEBI:58702"/>
    </ligand>
</feature>
<keyword evidence="7" id="KW-0963">Cytoplasm</keyword>
<proteinExistence type="inferred from homology"/>
<dbReference type="Proteomes" id="UP000284841">
    <property type="component" value="Unassembled WGS sequence"/>
</dbReference>
<dbReference type="InterPro" id="IPR036968">
    <property type="entry name" value="Enolpyruvate_Tfrase_sf"/>
</dbReference>
<protein>
    <recommendedName>
        <fullName evidence="7">3-phosphoshikimate 1-carboxyvinyltransferase</fullName>
        <ecNumber evidence="7">2.5.1.19</ecNumber>
    </recommendedName>
    <alternativeName>
        <fullName evidence="7">5-enolpyruvylshikimate-3-phosphate synthase</fullName>
        <shortName evidence="7">EPSP synthase</shortName>
        <shortName evidence="7">EPSPS</shortName>
    </alternativeName>
</protein>
<dbReference type="PROSITE" id="PS00885">
    <property type="entry name" value="EPSP_SYNTHASE_2"/>
    <property type="match status" value="1"/>
</dbReference>